<dbReference type="Gene3D" id="3.30.70.360">
    <property type="match status" value="1"/>
</dbReference>
<organism evidence="4 5">
    <name type="scientific">Sporothrix bragantina</name>
    <dbReference type="NCBI Taxonomy" id="671064"/>
    <lineage>
        <taxon>Eukaryota</taxon>
        <taxon>Fungi</taxon>
        <taxon>Dikarya</taxon>
        <taxon>Ascomycota</taxon>
        <taxon>Pezizomycotina</taxon>
        <taxon>Sordariomycetes</taxon>
        <taxon>Sordariomycetidae</taxon>
        <taxon>Ophiostomatales</taxon>
        <taxon>Ophiostomataceae</taxon>
        <taxon>Sporothrix</taxon>
    </lineage>
</organism>
<name>A0ABP0AQZ2_9PEZI</name>
<dbReference type="InterPro" id="IPR017144">
    <property type="entry name" value="Xaa-Arg_dipeptidase"/>
</dbReference>
<proteinExistence type="inferred from homology"/>
<dbReference type="SUPFAM" id="SSF55031">
    <property type="entry name" value="Bacterial exopeptidase dimerisation domain"/>
    <property type="match status" value="1"/>
</dbReference>
<evidence type="ECO:0000313" key="4">
    <source>
        <dbReference type="EMBL" id="CAK7209660.1"/>
    </source>
</evidence>
<evidence type="ECO:0000313" key="5">
    <source>
        <dbReference type="Proteomes" id="UP001642406"/>
    </source>
</evidence>
<evidence type="ECO:0000256" key="1">
    <source>
        <dbReference type="ARBA" id="ARBA00006247"/>
    </source>
</evidence>
<sequence length="432" mass="44841">MTLSAEAAHAGIDAQLPILSEVNSFIHANPELAYEEVKAHDKFVEALTGLGIKVTPHAYDVPTSFLAEYGSGGRLVVYNAEYDALPGVGHACGHNLIATAGFSAFLGAVAALKAAGPNFQGRVQLLGTPAEEGGGGKIKLIKAGAYKGVDACLMVHPAPSAASLAAAAGAAAKDAAGGMGAALAQAAAAGVREVAYVRMLACVKYSVLFQGREAHAAMAPWAGVNALDAVCLSYNGISMLRQQIHPHERIHGIFREAGTRPNVTPAHTAVDYYVRSDTLAHAEALWRRVKACFEGAALATGCTVSYVPINTYADLRSSPGLCHAYIEAQPKGTVIYSTPSDFMAGSTDMGNVCYECPGFHGAFGIDAPPGAGNHTPGFTGAAGTEDAFQRAVQCGRGMAVAGLKVLEDAEFAKSIREEWEADMKVAKAEYEG</sequence>
<dbReference type="InterPro" id="IPR011650">
    <property type="entry name" value="Peptidase_M20_dimer"/>
</dbReference>
<dbReference type="PANTHER" id="PTHR30575">
    <property type="entry name" value="PEPTIDASE M20"/>
    <property type="match status" value="1"/>
</dbReference>
<keyword evidence="5" id="KW-1185">Reference proteome</keyword>
<dbReference type="Pfam" id="PF01546">
    <property type="entry name" value="Peptidase_M20"/>
    <property type="match status" value="1"/>
</dbReference>
<dbReference type="EMBL" id="CAWUHC010000003">
    <property type="protein sequence ID" value="CAK7209660.1"/>
    <property type="molecule type" value="Genomic_DNA"/>
</dbReference>
<dbReference type="Proteomes" id="UP001642406">
    <property type="component" value="Unassembled WGS sequence"/>
</dbReference>
<dbReference type="SUPFAM" id="SSF53187">
    <property type="entry name" value="Zn-dependent exopeptidases"/>
    <property type="match status" value="1"/>
</dbReference>
<protein>
    <recommendedName>
        <fullName evidence="2">Peptidase M20 domain-containing protein 2</fullName>
    </recommendedName>
</protein>
<gene>
    <name evidence="4" type="ORF">SBRCBS47491_000517</name>
</gene>
<comment type="caution">
    <text evidence="4">The sequence shown here is derived from an EMBL/GenBank/DDBJ whole genome shotgun (WGS) entry which is preliminary data.</text>
</comment>
<dbReference type="CDD" id="cd05672">
    <property type="entry name" value="M20_ACY1L2-like"/>
    <property type="match status" value="1"/>
</dbReference>
<dbReference type="Gene3D" id="3.40.630.10">
    <property type="entry name" value="Zn peptidases"/>
    <property type="match status" value="1"/>
</dbReference>
<dbReference type="PIRSF" id="PIRSF037226">
    <property type="entry name" value="Amidohydrolase_ACY1L2_prd"/>
    <property type="match status" value="1"/>
</dbReference>
<feature type="domain" description="Peptidase M20 dimerisation" evidence="3">
    <location>
        <begin position="207"/>
        <end position="296"/>
    </location>
</feature>
<accession>A0ABP0AQZ2</accession>
<dbReference type="InterPro" id="IPR052030">
    <property type="entry name" value="Peptidase_M20/M20A_hydrolases"/>
</dbReference>
<comment type="similarity">
    <text evidence="1 2">Belongs to the peptidase M20A family.</text>
</comment>
<dbReference type="Pfam" id="PF07687">
    <property type="entry name" value="M20_dimer"/>
    <property type="match status" value="1"/>
</dbReference>
<evidence type="ECO:0000256" key="2">
    <source>
        <dbReference type="PIRNR" id="PIRNR037226"/>
    </source>
</evidence>
<dbReference type="PANTHER" id="PTHR30575:SF0">
    <property type="entry name" value="XAA-ARG DIPEPTIDASE"/>
    <property type="match status" value="1"/>
</dbReference>
<evidence type="ECO:0000259" key="3">
    <source>
        <dbReference type="Pfam" id="PF07687"/>
    </source>
</evidence>
<dbReference type="InterPro" id="IPR036264">
    <property type="entry name" value="Bact_exopeptidase_dim_dom"/>
</dbReference>
<dbReference type="InterPro" id="IPR002933">
    <property type="entry name" value="Peptidase_M20"/>
</dbReference>
<reference evidence="4 5" key="1">
    <citation type="submission" date="2024-01" db="EMBL/GenBank/DDBJ databases">
        <authorList>
            <person name="Allen C."/>
            <person name="Tagirdzhanova G."/>
        </authorList>
    </citation>
    <scope>NUCLEOTIDE SEQUENCE [LARGE SCALE GENOMIC DNA]</scope>
</reference>